<keyword evidence="9" id="KW-1185">Reference proteome</keyword>
<proteinExistence type="predicted"/>
<dbReference type="CDD" id="cd00009">
    <property type="entry name" value="AAA"/>
    <property type="match status" value="1"/>
</dbReference>
<dbReference type="GO" id="GO:0043565">
    <property type="term" value="F:sequence-specific DNA binding"/>
    <property type="evidence" value="ECO:0007669"/>
    <property type="project" value="InterPro"/>
</dbReference>
<evidence type="ECO:0000259" key="7">
    <source>
        <dbReference type="PROSITE" id="PS50110"/>
    </source>
</evidence>
<feature type="domain" description="Sigma-54 factor interaction" evidence="6">
    <location>
        <begin position="130"/>
        <end position="359"/>
    </location>
</feature>
<reference evidence="8 9" key="1">
    <citation type="submission" date="2020-07" db="EMBL/GenBank/DDBJ databases">
        <authorList>
            <person name="Feng X."/>
        </authorList>
    </citation>
    <scope>NUCLEOTIDE SEQUENCE [LARGE SCALE GENOMIC DNA]</scope>
    <source>
        <strain evidence="8 9">JCM23202</strain>
    </source>
</reference>
<dbReference type="SUPFAM" id="SSF46689">
    <property type="entry name" value="Homeodomain-like"/>
    <property type="match status" value="1"/>
</dbReference>
<dbReference type="FunFam" id="3.40.50.300:FF:000006">
    <property type="entry name" value="DNA-binding transcriptional regulator NtrC"/>
    <property type="match status" value="1"/>
</dbReference>
<evidence type="ECO:0000256" key="3">
    <source>
        <dbReference type="ARBA" id="ARBA00023015"/>
    </source>
</evidence>
<feature type="domain" description="Response regulatory" evidence="7">
    <location>
        <begin position="1"/>
        <end position="105"/>
    </location>
</feature>
<dbReference type="EMBL" id="JACHVC010000013">
    <property type="protein sequence ID" value="MBC2608267.1"/>
    <property type="molecule type" value="Genomic_DNA"/>
</dbReference>
<keyword evidence="1" id="KW-0547">Nucleotide-binding</keyword>
<dbReference type="GO" id="GO:0000160">
    <property type="term" value="P:phosphorelay signal transduction system"/>
    <property type="evidence" value="ECO:0007669"/>
    <property type="project" value="InterPro"/>
</dbReference>
<dbReference type="Pfam" id="PF25601">
    <property type="entry name" value="AAA_lid_14"/>
    <property type="match status" value="1"/>
</dbReference>
<dbReference type="InterPro" id="IPR025662">
    <property type="entry name" value="Sigma_54_int_dom_ATP-bd_1"/>
</dbReference>
<evidence type="ECO:0000313" key="9">
    <source>
        <dbReference type="Proteomes" id="UP000526501"/>
    </source>
</evidence>
<dbReference type="InterPro" id="IPR001789">
    <property type="entry name" value="Sig_transdc_resp-reg_receiver"/>
</dbReference>
<dbReference type="InterPro" id="IPR003593">
    <property type="entry name" value="AAA+_ATPase"/>
</dbReference>
<keyword evidence="2" id="KW-0067">ATP-binding</keyword>
<dbReference type="PANTHER" id="PTHR32071:SF113">
    <property type="entry name" value="ALGINATE BIOSYNTHESIS TRANSCRIPTIONAL REGULATORY PROTEIN ALGB"/>
    <property type="match status" value="1"/>
</dbReference>
<dbReference type="SUPFAM" id="SSF52172">
    <property type="entry name" value="CheY-like"/>
    <property type="match status" value="1"/>
</dbReference>
<dbReference type="NCBIfam" id="TIGR02915">
    <property type="entry name" value="PEP_resp_reg"/>
    <property type="match status" value="1"/>
</dbReference>
<dbReference type="Gene3D" id="3.40.50.2300">
    <property type="match status" value="1"/>
</dbReference>
<keyword evidence="3" id="KW-0805">Transcription regulation</keyword>
<gene>
    <name evidence="8" type="primary">prsR</name>
    <name evidence="8" type="ORF">H5P27_19585</name>
</gene>
<comment type="caution">
    <text evidence="8">The sequence shown here is derived from an EMBL/GenBank/DDBJ whole genome shotgun (WGS) entry which is preliminary data.</text>
</comment>
<keyword evidence="5" id="KW-0597">Phosphoprotein</keyword>
<name>A0A7X1B9Z1_9BACT</name>
<evidence type="ECO:0000256" key="4">
    <source>
        <dbReference type="ARBA" id="ARBA00023163"/>
    </source>
</evidence>
<dbReference type="SMART" id="SM00382">
    <property type="entry name" value="AAA"/>
    <property type="match status" value="1"/>
</dbReference>
<dbReference type="InterPro" id="IPR025943">
    <property type="entry name" value="Sigma_54_int_dom_ATP-bd_2"/>
</dbReference>
<evidence type="ECO:0000259" key="6">
    <source>
        <dbReference type="PROSITE" id="PS50045"/>
    </source>
</evidence>
<dbReference type="AlphaFoldDB" id="A0A7X1B9Z1"/>
<accession>A0A7X1B9Z1</accession>
<dbReference type="PROSITE" id="PS50110">
    <property type="entry name" value="RESPONSE_REGULATORY"/>
    <property type="match status" value="1"/>
</dbReference>
<dbReference type="SUPFAM" id="SSF52540">
    <property type="entry name" value="P-loop containing nucleoside triphosphate hydrolases"/>
    <property type="match status" value="1"/>
</dbReference>
<sequence length="433" mass="47999">MRENLSSDYQILQAGNKEGALKALRRDHPEVVVLDLGLPPSPNLADQGIETLDEIKRRSPKTKVVIISGQGAQEAGPEAIEHGAYDFLTKPVDSVVLRNVLSRCFYIADLDRMTPPSPKKRNTVESYEGIIGECDQMRSLFKLTGKVAKTDAPVMILGESGTGKEMIAKAIHNRSAFAEGPFIPINCSAIPENLLESELFGHERGSFTGADQKKVGKIEQAQGGTLFLDEIGDVPLNVQVKLLRFLQEKYIERVGGTAQIPISTRILAATNVDLKKAISEGKFREDFYFRLAVVELEMPPLRERGQDVICLAKSFLDKYSVEAGNPKLKLSSEALTLIETYSWVGNVRELQNRIRRAAILAENDEIGPEDLQITPSENPVHCSTLKEAKENLERDMITAALKKHRKNITAAAADLGISRPTFYEMMDRLSIDR</sequence>
<dbReference type="PRINTS" id="PR01590">
    <property type="entry name" value="HTHFIS"/>
</dbReference>
<keyword evidence="4" id="KW-0804">Transcription</keyword>
<evidence type="ECO:0000256" key="5">
    <source>
        <dbReference type="PROSITE-ProRule" id="PRU00169"/>
    </source>
</evidence>
<dbReference type="PROSITE" id="PS00675">
    <property type="entry name" value="SIGMA54_INTERACT_1"/>
    <property type="match status" value="1"/>
</dbReference>
<dbReference type="SMART" id="SM00448">
    <property type="entry name" value="REC"/>
    <property type="match status" value="1"/>
</dbReference>
<dbReference type="PROSITE" id="PS00676">
    <property type="entry name" value="SIGMA54_INTERACT_2"/>
    <property type="match status" value="1"/>
</dbReference>
<dbReference type="InterPro" id="IPR027417">
    <property type="entry name" value="P-loop_NTPase"/>
</dbReference>
<dbReference type="Pfam" id="PF00072">
    <property type="entry name" value="Response_reg"/>
    <property type="match status" value="1"/>
</dbReference>
<evidence type="ECO:0000313" key="8">
    <source>
        <dbReference type="EMBL" id="MBC2608267.1"/>
    </source>
</evidence>
<dbReference type="Gene3D" id="1.10.10.60">
    <property type="entry name" value="Homeodomain-like"/>
    <property type="match status" value="1"/>
</dbReference>
<organism evidence="8 9">
    <name type="scientific">Pelagicoccus albus</name>
    <dbReference type="NCBI Taxonomy" id="415222"/>
    <lineage>
        <taxon>Bacteria</taxon>
        <taxon>Pseudomonadati</taxon>
        <taxon>Verrucomicrobiota</taxon>
        <taxon>Opitutia</taxon>
        <taxon>Puniceicoccales</taxon>
        <taxon>Pelagicoccaceae</taxon>
        <taxon>Pelagicoccus</taxon>
    </lineage>
</organism>
<evidence type="ECO:0000256" key="2">
    <source>
        <dbReference type="ARBA" id="ARBA00022840"/>
    </source>
</evidence>
<dbReference type="Proteomes" id="UP000526501">
    <property type="component" value="Unassembled WGS sequence"/>
</dbReference>
<dbReference type="GO" id="GO:0006355">
    <property type="term" value="P:regulation of DNA-templated transcription"/>
    <property type="evidence" value="ECO:0007669"/>
    <property type="project" value="InterPro"/>
</dbReference>
<dbReference type="InterPro" id="IPR058031">
    <property type="entry name" value="AAA_lid_NorR"/>
</dbReference>
<dbReference type="Gene3D" id="1.10.8.60">
    <property type="match status" value="1"/>
</dbReference>
<evidence type="ECO:0000256" key="1">
    <source>
        <dbReference type="ARBA" id="ARBA00022741"/>
    </source>
</evidence>
<feature type="modified residue" description="4-aspartylphosphate" evidence="5">
    <location>
        <position position="35"/>
    </location>
</feature>
<dbReference type="InterPro" id="IPR002078">
    <property type="entry name" value="Sigma_54_int"/>
</dbReference>
<dbReference type="Pfam" id="PF00158">
    <property type="entry name" value="Sigma54_activat"/>
    <property type="match status" value="1"/>
</dbReference>
<dbReference type="PANTHER" id="PTHR32071">
    <property type="entry name" value="TRANSCRIPTIONAL REGULATORY PROTEIN"/>
    <property type="match status" value="1"/>
</dbReference>
<dbReference type="Pfam" id="PF02954">
    <property type="entry name" value="HTH_8"/>
    <property type="match status" value="1"/>
</dbReference>
<protein>
    <submittedName>
        <fullName evidence="8">PEP-CTERM-box response regulator transcription factor</fullName>
    </submittedName>
</protein>
<dbReference type="InterPro" id="IPR009057">
    <property type="entry name" value="Homeodomain-like_sf"/>
</dbReference>
<dbReference type="InterPro" id="IPR014264">
    <property type="entry name" value="PEP-CTERM_resp_reg"/>
</dbReference>
<dbReference type="InterPro" id="IPR002197">
    <property type="entry name" value="HTH_Fis"/>
</dbReference>
<dbReference type="Gene3D" id="3.40.50.300">
    <property type="entry name" value="P-loop containing nucleotide triphosphate hydrolases"/>
    <property type="match status" value="1"/>
</dbReference>
<dbReference type="PROSITE" id="PS50045">
    <property type="entry name" value="SIGMA54_INTERACT_4"/>
    <property type="match status" value="1"/>
</dbReference>
<dbReference type="InterPro" id="IPR011006">
    <property type="entry name" value="CheY-like_superfamily"/>
</dbReference>
<dbReference type="GO" id="GO:0005524">
    <property type="term" value="F:ATP binding"/>
    <property type="evidence" value="ECO:0007669"/>
    <property type="project" value="UniProtKB-KW"/>
</dbReference>